<keyword evidence="3" id="KW-1185">Reference proteome</keyword>
<evidence type="ECO:0000313" key="2">
    <source>
        <dbReference type="EMBL" id="QJD54764.1"/>
    </source>
</evidence>
<gene>
    <name evidence="2" type="ORF">PssvBMR4_gp66</name>
</gene>
<evidence type="ECO:0000256" key="1">
    <source>
        <dbReference type="SAM" id="MobiDB-lite"/>
    </source>
</evidence>
<dbReference type="EMBL" id="MT104467">
    <property type="protein sequence ID" value="QJD54764.1"/>
    <property type="molecule type" value="Genomic_DNA"/>
</dbReference>
<sequence length="48" mass="5512">MVHSEYFNGKNAYSNGKDITDNPHPASDTDRWMSWRLGWLKAEELDGA</sequence>
<proteinExistence type="predicted"/>
<accession>A0A6M3TCN1</accession>
<evidence type="ECO:0000313" key="3">
    <source>
        <dbReference type="Proteomes" id="UP000503591"/>
    </source>
</evidence>
<dbReference type="Proteomes" id="UP000503591">
    <property type="component" value="Genome"/>
</dbReference>
<protein>
    <submittedName>
        <fullName evidence="2">Uncharacterized protein</fullName>
    </submittedName>
</protein>
<feature type="region of interest" description="Disordered" evidence="1">
    <location>
        <begin position="1"/>
        <end position="27"/>
    </location>
</feature>
<reference evidence="2 3" key="1">
    <citation type="journal article" date="2020" name="Microb. Biotechnol.">
        <title>Phage biocontrol to combat Pseudomonas syringae pathogens causing disease in cherry.</title>
        <authorList>
            <person name="Rabiey M."/>
            <person name="Roy S.R."/>
            <person name="Holtappels D."/>
            <person name="Franceschetti L."/>
            <person name="Quilty B.J."/>
            <person name="Creeth R."/>
            <person name="Sundin G.W."/>
            <person name="Wagemans J."/>
            <person name="Lavigne R."/>
            <person name="Jackson R.W."/>
        </authorList>
    </citation>
    <scope>NUCLEOTIDE SEQUENCE [LARGE SCALE GENOMIC DNA]</scope>
</reference>
<organism evidence="2 3">
    <name type="scientific">Pseudomonas phage MR4</name>
    <dbReference type="NCBI Taxonomy" id="2711171"/>
    <lineage>
        <taxon>Viruses</taxon>
        <taxon>Duplodnaviria</taxon>
        <taxon>Heunggongvirae</taxon>
        <taxon>Uroviricota</taxon>
        <taxon>Caudoviricetes</taxon>
        <taxon>Autographivirales</taxon>
        <taxon>Gajwadongvirus</taxon>
        <taxon>Gajwadongvirus MR4</taxon>
    </lineage>
</organism>
<name>A0A6M3TCN1_9CAUD</name>